<organism evidence="6 7">
    <name type="scientific">Brachyspira aalborgi</name>
    <dbReference type="NCBI Taxonomy" id="29522"/>
    <lineage>
        <taxon>Bacteria</taxon>
        <taxon>Pseudomonadati</taxon>
        <taxon>Spirochaetota</taxon>
        <taxon>Spirochaetia</taxon>
        <taxon>Brachyspirales</taxon>
        <taxon>Brachyspiraceae</taxon>
        <taxon>Brachyspira</taxon>
    </lineage>
</organism>
<feature type="transmembrane region" description="Helical" evidence="5">
    <location>
        <begin position="20"/>
        <end position="39"/>
    </location>
</feature>
<keyword evidence="3 5" id="KW-1133">Transmembrane helix</keyword>
<keyword evidence="4 5" id="KW-0472">Membrane</keyword>
<evidence type="ECO:0000256" key="4">
    <source>
        <dbReference type="ARBA" id="ARBA00023136"/>
    </source>
</evidence>
<dbReference type="InterPro" id="IPR004254">
    <property type="entry name" value="AdipoR/HlyIII-related"/>
</dbReference>
<gene>
    <name evidence="6" type="ORF">EPJ80_08130</name>
</gene>
<dbReference type="RefSeq" id="WP_147758596.1">
    <property type="nucleotide sequence ID" value="NZ_SAXT01000005.1"/>
</dbReference>
<protein>
    <submittedName>
        <fullName evidence="6">Hemolysin</fullName>
    </submittedName>
</protein>
<evidence type="ECO:0000256" key="5">
    <source>
        <dbReference type="SAM" id="Phobius"/>
    </source>
</evidence>
<feature type="transmembrane region" description="Helical" evidence="5">
    <location>
        <begin position="195"/>
        <end position="217"/>
    </location>
</feature>
<dbReference type="AlphaFoldDB" id="A0A5C8CIW2"/>
<dbReference type="EMBL" id="SAXT01000005">
    <property type="protein sequence ID" value="TXJ11672.1"/>
    <property type="molecule type" value="Genomic_DNA"/>
</dbReference>
<keyword evidence="2 5" id="KW-0812">Transmembrane</keyword>
<proteinExistence type="predicted"/>
<feature type="transmembrane region" description="Helical" evidence="5">
    <location>
        <begin position="79"/>
        <end position="96"/>
    </location>
</feature>
<feature type="transmembrane region" description="Helical" evidence="5">
    <location>
        <begin position="164"/>
        <end position="183"/>
    </location>
</feature>
<name>A0A5C8CIW2_9SPIR</name>
<feature type="transmembrane region" description="Helical" evidence="5">
    <location>
        <begin position="108"/>
        <end position="129"/>
    </location>
</feature>
<feature type="transmembrane region" description="Helical" evidence="5">
    <location>
        <begin position="141"/>
        <end position="158"/>
    </location>
</feature>
<evidence type="ECO:0000313" key="6">
    <source>
        <dbReference type="EMBL" id="TXJ11672.1"/>
    </source>
</evidence>
<evidence type="ECO:0000256" key="3">
    <source>
        <dbReference type="ARBA" id="ARBA00022989"/>
    </source>
</evidence>
<sequence>MNIKNNKFTNNKNLVSKICAFICIICASSAIAAMVMLLINSKTAREITSFSLYSSFLIIFYIINSIYHFFPFHYKAKKVFFILSHAFFIMMIWGVYIPPCLISLEVGWGWSFFGIITGLCILGITLRSVFGYRWRDWTETIYYFLLNWVWLIAIPKISSAVGDYGVILYLTGFLLLNISMVFYRLAMYETNKRYTLFLPMFYSLLIISNICHAIFMFKYVANIF</sequence>
<evidence type="ECO:0000256" key="2">
    <source>
        <dbReference type="ARBA" id="ARBA00022692"/>
    </source>
</evidence>
<comment type="subcellular location">
    <subcellularLocation>
        <location evidence="1">Membrane</location>
        <topology evidence="1">Multi-pass membrane protein</topology>
    </subcellularLocation>
</comment>
<dbReference type="Proteomes" id="UP000325116">
    <property type="component" value="Unassembled WGS sequence"/>
</dbReference>
<dbReference type="GO" id="GO:0016020">
    <property type="term" value="C:membrane"/>
    <property type="evidence" value="ECO:0007669"/>
    <property type="project" value="UniProtKB-SubCell"/>
</dbReference>
<reference evidence="6 7" key="1">
    <citation type="journal article" date="1992" name="Lakartidningen">
        <title>[Penicillin V and not amoxicillin is the first choice preparation in acute otitis].</title>
        <authorList>
            <person name="Kamme C."/>
            <person name="Lundgren K."/>
            <person name="Prellner K."/>
        </authorList>
    </citation>
    <scope>NUCLEOTIDE SEQUENCE [LARGE SCALE GENOMIC DNA]</scope>
    <source>
        <strain evidence="6 7">W1</strain>
    </source>
</reference>
<feature type="transmembrane region" description="Helical" evidence="5">
    <location>
        <begin position="51"/>
        <end position="70"/>
    </location>
</feature>
<accession>A0A5C8CIW2</accession>
<evidence type="ECO:0000256" key="1">
    <source>
        <dbReference type="ARBA" id="ARBA00004141"/>
    </source>
</evidence>
<dbReference type="Pfam" id="PF03006">
    <property type="entry name" value="HlyIII"/>
    <property type="match status" value="1"/>
</dbReference>
<evidence type="ECO:0000313" key="7">
    <source>
        <dbReference type="Proteomes" id="UP000325116"/>
    </source>
</evidence>
<comment type="caution">
    <text evidence="6">The sequence shown here is derived from an EMBL/GenBank/DDBJ whole genome shotgun (WGS) entry which is preliminary data.</text>
</comment>